<keyword evidence="3" id="KW-0472">Membrane</keyword>
<dbReference type="OrthoDB" id="2266521at2759"/>
<proteinExistence type="predicted"/>
<dbReference type="Proteomes" id="UP000242180">
    <property type="component" value="Unassembled WGS sequence"/>
</dbReference>
<reference evidence="4 5" key="1">
    <citation type="submission" date="2016-07" db="EMBL/GenBank/DDBJ databases">
        <title>Pervasive Adenine N6-methylation of Active Genes in Fungi.</title>
        <authorList>
            <consortium name="DOE Joint Genome Institute"/>
            <person name="Mondo S.J."/>
            <person name="Dannebaum R.O."/>
            <person name="Kuo R.C."/>
            <person name="Labutti K."/>
            <person name="Haridas S."/>
            <person name="Kuo A."/>
            <person name="Salamov A."/>
            <person name="Ahrendt S.R."/>
            <person name="Lipzen A."/>
            <person name="Sullivan W."/>
            <person name="Andreopoulos W.B."/>
            <person name="Clum A."/>
            <person name="Lindquist E."/>
            <person name="Daum C."/>
            <person name="Ramamoorthy G.K."/>
            <person name="Gryganskyi A."/>
            <person name="Culley D."/>
            <person name="Magnuson J.K."/>
            <person name="James T.Y."/>
            <person name="O'Malley M.A."/>
            <person name="Stajich J.E."/>
            <person name="Spatafora J.W."/>
            <person name="Visel A."/>
            <person name="Grigoriev I.V."/>
        </authorList>
    </citation>
    <scope>NUCLEOTIDE SEQUENCE [LARGE SCALE GENOMIC DNA]</scope>
    <source>
        <strain evidence="4 5">NRRL 2496</strain>
    </source>
</reference>
<feature type="region of interest" description="Disordered" evidence="2">
    <location>
        <begin position="1"/>
        <end position="25"/>
    </location>
</feature>
<protein>
    <submittedName>
        <fullName evidence="4">Uncharacterized protein</fullName>
    </submittedName>
</protein>
<feature type="coiled-coil region" evidence="1">
    <location>
        <begin position="224"/>
        <end position="251"/>
    </location>
</feature>
<evidence type="ECO:0000313" key="4">
    <source>
        <dbReference type="EMBL" id="ORY96466.1"/>
    </source>
</evidence>
<gene>
    <name evidence="4" type="ORF">BCR43DRAFT_491752</name>
</gene>
<evidence type="ECO:0000313" key="5">
    <source>
        <dbReference type="Proteomes" id="UP000242180"/>
    </source>
</evidence>
<evidence type="ECO:0000256" key="2">
    <source>
        <dbReference type="SAM" id="MobiDB-lite"/>
    </source>
</evidence>
<name>A0A1X2HDQ8_SYNRA</name>
<accession>A0A1X2HDQ8</accession>
<keyword evidence="5" id="KW-1185">Reference proteome</keyword>
<keyword evidence="3" id="KW-1133">Transmembrane helix</keyword>
<keyword evidence="1" id="KW-0175">Coiled coil</keyword>
<sequence length="416" mass="47528">MNRRNLSSASQNPSSRPIANAPMNTDHETLTTVTVLYMGIESESCQSVVLQKLSEGIAFLNPRQEPSREARHVVIAQDPIWTAQDTGLAIVDANFCGQPHWMVREYVDATDTIDVVFYFYNEHAPKNQTVRDLVFISQLNSIPAWTVLVPTQNQQQDIHTVQATITGLLRHYCVPCVTLVEHFDDLIDHKHTFGPVTPAEIMTAEQLSKIRRSSMAQILERARRDRRRRLLQKEQRERQNLQQQRKAAKRWPLEVWLMVSILLLAVVATLVKVIYPIRRVDRPAAEDVDPVLDPLWRIPDDFSLQHTVLVELLPRSILVRGDQWNKERIEVRFKGRPGVYEMLHVPGTLGQYSVNLPSPCVLGMDRDLLASIVWHTRDNDRVIVANKLRLSIDRCEEALGDQDLQCPLTSSSSSFS</sequence>
<comment type="caution">
    <text evidence="4">The sequence shown here is derived from an EMBL/GenBank/DDBJ whole genome shotgun (WGS) entry which is preliminary data.</text>
</comment>
<keyword evidence="3" id="KW-0812">Transmembrane</keyword>
<dbReference type="EMBL" id="MCGN01000005">
    <property type="protein sequence ID" value="ORY96466.1"/>
    <property type="molecule type" value="Genomic_DNA"/>
</dbReference>
<feature type="transmembrane region" description="Helical" evidence="3">
    <location>
        <begin position="255"/>
        <end position="275"/>
    </location>
</feature>
<evidence type="ECO:0000256" key="1">
    <source>
        <dbReference type="SAM" id="Coils"/>
    </source>
</evidence>
<dbReference type="AlphaFoldDB" id="A0A1X2HDQ8"/>
<evidence type="ECO:0000256" key="3">
    <source>
        <dbReference type="SAM" id="Phobius"/>
    </source>
</evidence>
<dbReference type="InParanoid" id="A0A1X2HDQ8"/>
<organism evidence="4 5">
    <name type="scientific">Syncephalastrum racemosum</name>
    <name type="common">Filamentous fungus</name>
    <dbReference type="NCBI Taxonomy" id="13706"/>
    <lineage>
        <taxon>Eukaryota</taxon>
        <taxon>Fungi</taxon>
        <taxon>Fungi incertae sedis</taxon>
        <taxon>Mucoromycota</taxon>
        <taxon>Mucoromycotina</taxon>
        <taxon>Mucoromycetes</taxon>
        <taxon>Mucorales</taxon>
        <taxon>Syncephalastraceae</taxon>
        <taxon>Syncephalastrum</taxon>
    </lineage>
</organism>
<feature type="compositionally biased region" description="Polar residues" evidence="2">
    <location>
        <begin position="1"/>
        <end position="17"/>
    </location>
</feature>